<protein>
    <submittedName>
        <fullName evidence="2">Uncharacterized protein</fullName>
    </submittedName>
</protein>
<feature type="region of interest" description="Disordered" evidence="1">
    <location>
        <begin position="1"/>
        <end position="25"/>
    </location>
</feature>
<accession>A0A2P2K1T5</accession>
<reference evidence="2" key="1">
    <citation type="submission" date="2018-02" db="EMBL/GenBank/DDBJ databases">
        <title>Rhizophora mucronata_Transcriptome.</title>
        <authorList>
            <person name="Meera S.P."/>
            <person name="Sreeshan A."/>
            <person name="Augustine A."/>
        </authorList>
    </citation>
    <scope>NUCLEOTIDE SEQUENCE</scope>
    <source>
        <tissue evidence="2">Leaf</tissue>
    </source>
</reference>
<evidence type="ECO:0000313" key="2">
    <source>
        <dbReference type="EMBL" id="MBW99676.1"/>
    </source>
</evidence>
<sequence>MILKAVGKEKTIPHLHEKDSESLCD</sequence>
<evidence type="ECO:0000256" key="1">
    <source>
        <dbReference type="SAM" id="MobiDB-lite"/>
    </source>
</evidence>
<name>A0A2P2K1T5_RHIMU</name>
<dbReference type="AlphaFoldDB" id="A0A2P2K1T5"/>
<proteinExistence type="predicted"/>
<organism evidence="2">
    <name type="scientific">Rhizophora mucronata</name>
    <name type="common">Asiatic mangrove</name>
    <dbReference type="NCBI Taxonomy" id="61149"/>
    <lineage>
        <taxon>Eukaryota</taxon>
        <taxon>Viridiplantae</taxon>
        <taxon>Streptophyta</taxon>
        <taxon>Embryophyta</taxon>
        <taxon>Tracheophyta</taxon>
        <taxon>Spermatophyta</taxon>
        <taxon>Magnoliopsida</taxon>
        <taxon>eudicotyledons</taxon>
        <taxon>Gunneridae</taxon>
        <taxon>Pentapetalae</taxon>
        <taxon>rosids</taxon>
        <taxon>fabids</taxon>
        <taxon>Malpighiales</taxon>
        <taxon>Rhizophoraceae</taxon>
        <taxon>Rhizophora</taxon>
    </lineage>
</organism>
<dbReference type="EMBL" id="GGEC01019193">
    <property type="protein sequence ID" value="MBW99676.1"/>
    <property type="molecule type" value="Transcribed_RNA"/>
</dbReference>